<dbReference type="Proteomes" id="UP000006038">
    <property type="component" value="Chromosome 5"/>
</dbReference>
<dbReference type="AlphaFoldDB" id="J3M5Y8"/>
<dbReference type="Gramene" id="OB05G20120.1">
    <property type="protein sequence ID" value="OB05G20120.1"/>
    <property type="gene ID" value="OB05G20120"/>
</dbReference>
<proteinExistence type="predicted"/>
<reference evidence="1" key="2">
    <citation type="submission" date="2013-04" db="UniProtKB">
        <authorList>
            <consortium name="EnsemblPlants"/>
        </authorList>
    </citation>
    <scope>IDENTIFICATION</scope>
</reference>
<organism evidence="1">
    <name type="scientific">Oryza brachyantha</name>
    <name type="common">malo sina</name>
    <dbReference type="NCBI Taxonomy" id="4533"/>
    <lineage>
        <taxon>Eukaryota</taxon>
        <taxon>Viridiplantae</taxon>
        <taxon>Streptophyta</taxon>
        <taxon>Embryophyta</taxon>
        <taxon>Tracheophyta</taxon>
        <taxon>Spermatophyta</taxon>
        <taxon>Magnoliopsida</taxon>
        <taxon>Liliopsida</taxon>
        <taxon>Poales</taxon>
        <taxon>Poaceae</taxon>
        <taxon>BOP clade</taxon>
        <taxon>Oryzoideae</taxon>
        <taxon>Oryzeae</taxon>
        <taxon>Oryzinae</taxon>
        <taxon>Oryza</taxon>
    </lineage>
</organism>
<dbReference type="OMA" id="FELWEIK"/>
<evidence type="ECO:0000313" key="1">
    <source>
        <dbReference type="EnsemblPlants" id="OB05G20120.1"/>
    </source>
</evidence>
<accession>J3M5Y8</accession>
<sequence>MAPRVLYRRHGSTVELSKMIKDVVDLTVDGALRGIRKRVLTLEDIQPERIYSLRTTPLRRSKHQESHDLFELWEIKKRF</sequence>
<reference evidence="1" key="1">
    <citation type="journal article" date="2013" name="Nat. Commun.">
        <title>Whole-genome sequencing of Oryza brachyantha reveals mechanisms underlying Oryza genome evolution.</title>
        <authorList>
            <person name="Chen J."/>
            <person name="Huang Q."/>
            <person name="Gao D."/>
            <person name="Wang J."/>
            <person name="Lang Y."/>
            <person name="Liu T."/>
            <person name="Li B."/>
            <person name="Bai Z."/>
            <person name="Luis Goicoechea J."/>
            <person name="Liang C."/>
            <person name="Chen C."/>
            <person name="Zhang W."/>
            <person name="Sun S."/>
            <person name="Liao Y."/>
            <person name="Zhang X."/>
            <person name="Yang L."/>
            <person name="Song C."/>
            <person name="Wang M."/>
            <person name="Shi J."/>
            <person name="Liu G."/>
            <person name="Liu J."/>
            <person name="Zhou H."/>
            <person name="Zhou W."/>
            <person name="Yu Q."/>
            <person name="An N."/>
            <person name="Chen Y."/>
            <person name="Cai Q."/>
            <person name="Wang B."/>
            <person name="Liu B."/>
            <person name="Min J."/>
            <person name="Huang Y."/>
            <person name="Wu H."/>
            <person name="Li Z."/>
            <person name="Zhang Y."/>
            <person name="Yin Y."/>
            <person name="Song W."/>
            <person name="Jiang J."/>
            <person name="Jackson S.A."/>
            <person name="Wing R.A."/>
            <person name="Wang J."/>
            <person name="Chen M."/>
        </authorList>
    </citation>
    <scope>NUCLEOTIDE SEQUENCE [LARGE SCALE GENOMIC DNA]</scope>
    <source>
        <strain evidence="1">cv. IRGC 101232</strain>
    </source>
</reference>
<evidence type="ECO:0000313" key="2">
    <source>
        <dbReference type="Proteomes" id="UP000006038"/>
    </source>
</evidence>
<dbReference type="EnsemblPlants" id="OB05G20120.1">
    <property type="protein sequence ID" value="OB05G20120.1"/>
    <property type="gene ID" value="OB05G20120"/>
</dbReference>
<dbReference type="STRING" id="4533.J3M5Y8"/>
<keyword evidence="2" id="KW-1185">Reference proteome</keyword>
<name>J3M5Y8_ORYBR</name>
<dbReference type="HOGENOM" id="CLU_2609875_0_0_1"/>
<protein>
    <submittedName>
        <fullName evidence="1">Uncharacterized protein</fullName>
    </submittedName>
</protein>